<evidence type="ECO:0000313" key="2">
    <source>
        <dbReference type="Proteomes" id="UP000310458"/>
    </source>
</evidence>
<name>A0A5R9BCZ3_9MICC</name>
<proteinExistence type="predicted"/>
<dbReference type="EMBL" id="VAVZ01000009">
    <property type="protein sequence ID" value="TLP98497.1"/>
    <property type="molecule type" value="Genomic_DNA"/>
</dbReference>
<protein>
    <submittedName>
        <fullName evidence="1">Uncharacterized protein</fullName>
    </submittedName>
</protein>
<dbReference type="OrthoDB" id="4086179at2"/>
<comment type="caution">
    <text evidence="1">The sequence shown here is derived from an EMBL/GenBank/DDBJ whole genome shotgun (WGS) entry which is preliminary data.</text>
</comment>
<dbReference type="AlphaFoldDB" id="A0A5R9BCZ3"/>
<dbReference type="RefSeq" id="WP_138252420.1">
    <property type="nucleotide sequence ID" value="NZ_VAVZ01000009.1"/>
</dbReference>
<organism evidence="1 2">
    <name type="scientific">Nesterenkonia salmonea</name>
    <dbReference type="NCBI Taxonomy" id="1804987"/>
    <lineage>
        <taxon>Bacteria</taxon>
        <taxon>Bacillati</taxon>
        <taxon>Actinomycetota</taxon>
        <taxon>Actinomycetes</taxon>
        <taxon>Micrococcales</taxon>
        <taxon>Micrococcaceae</taxon>
        <taxon>Nesterenkonia</taxon>
    </lineage>
</organism>
<keyword evidence="2" id="KW-1185">Reference proteome</keyword>
<dbReference type="Proteomes" id="UP000310458">
    <property type="component" value="Unassembled WGS sequence"/>
</dbReference>
<sequence length="154" mass="17224">MTETDADYLPSSNEPLVRFDYDRGSNSVPASHINVHSHHPELGWIMGRGHPKSRSVRKAPRTEALHFPTGGHRFRPSLEDILEALVVDFGLDVAAQGKELLRRQRIKFRKRQLAAAIGDEVETAAEALRELGYTVTLKPGRVAPSPRQDRLEAL</sequence>
<accession>A0A5R9BCZ3</accession>
<gene>
    <name evidence="1" type="ORF">FEF26_04900</name>
</gene>
<evidence type="ECO:0000313" key="1">
    <source>
        <dbReference type="EMBL" id="TLP98497.1"/>
    </source>
</evidence>
<reference evidence="1 2" key="1">
    <citation type="submission" date="2019-05" db="EMBL/GenBank/DDBJ databases">
        <title>Nesterenkonia sp. GY074 isolated from the Southern Atlantic Ocean.</title>
        <authorList>
            <person name="Zhang G."/>
        </authorList>
    </citation>
    <scope>NUCLEOTIDE SEQUENCE [LARGE SCALE GENOMIC DNA]</scope>
    <source>
        <strain evidence="1 2">GY074</strain>
    </source>
</reference>